<protein>
    <recommendedName>
        <fullName evidence="1">DUF5714 domain-containing protein</fullName>
    </recommendedName>
</protein>
<dbReference type="InterPro" id="IPR043768">
    <property type="entry name" value="DUF5714"/>
</dbReference>
<keyword evidence="3" id="KW-1185">Reference proteome</keyword>
<name>A0A401LQ02_9BACE</name>
<proteinExistence type="predicted"/>
<accession>A0A401LQ02</accession>
<dbReference type="OrthoDB" id="9770553at2"/>
<dbReference type="Pfam" id="PF18978">
    <property type="entry name" value="DUF5714"/>
    <property type="match status" value="1"/>
</dbReference>
<sequence length="234" mass="25673">MKEECLICQAPLEYLEREVLMECELCHRQEMSKTRCINRHYICNECHTQGLDSVVGHCMKETSQNPVEILERMMDMPFCHMHGPEHHTLVGVALLTAYHNAGGKIELLSALKEMLARGRKVPGGACGFWGSCGAAISTGMFMSIISGATPLAGEVWGRANLMTSKALQSIGEVGGPRCCKRNSYLAIQAAVQYVAETQGFVMQASPIVCNRSAKNNQCIGNRCPFHPSHKVSQS</sequence>
<dbReference type="EMBL" id="BHWB01000002">
    <property type="protein sequence ID" value="GCB33636.1"/>
    <property type="molecule type" value="Genomic_DNA"/>
</dbReference>
<dbReference type="RefSeq" id="WP_125039964.1">
    <property type="nucleotide sequence ID" value="NZ_BHWB01000002.1"/>
</dbReference>
<dbReference type="Proteomes" id="UP000288079">
    <property type="component" value="Unassembled WGS sequence"/>
</dbReference>
<organism evidence="2 3">
    <name type="scientific">Bacteroides faecalis</name>
    <dbReference type="NCBI Taxonomy" id="2447885"/>
    <lineage>
        <taxon>Bacteria</taxon>
        <taxon>Pseudomonadati</taxon>
        <taxon>Bacteroidota</taxon>
        <taxon>Bacteroidia</taxon>
        <taxon>Bacteroidales</taxon>
        <taxon>Bacteroidaceae</taxon>
        <taxon>Bacteroides</taxon>
    </lineage>
</organism>
<dbReference type="AlphaFoldDB" id="A0A401LQ02"/>
<evidence type="ECO:0000313" key="2">
    <source>
        <dbReference type="EMBL" id="GCB33636.1"/>
    </source>
</evidence>
<reference evidence="2 3" key="1">
    <citation type="submission" date="2018-10" db="EMBL/GenBank/DDBJ databases">
        <title>Draft Genome Sequence of Bacteroides sp. KCTC 15687.</title>
        <authorList>
            <person name="Yu S.Y."/>
            <person name="Kim J.S."/>
            <person name="Oh B.S."/>
            <person name="Park S.H."/>
            <person name="Kang S.W."/>
            <person name="Park J.E."/>
            <person name="Choi S.H."/>
            <person name="Han K.I."/>
            <person name="Lee K.C."/>
            <person name="Eom M.K."/>
            <person name="Suh M.K."/>
            <person name="Lee D.H."/>
            <person name="Yoon H."/>
            <person name="Kim B."/>
            <person name="Yang S.J."/>
            <person name="Lee J.S."/>
            <person name="Lee J.H."/>
        </authorList>
    </citation>
    <scope>NUCLEOTIDE SEQUENCE [LARGE SCALE GENOMIC DNA]</scope>
    <source>
        <strain evidence="2 3">KCTC 15687</strain>
    </source>
</reference>
<feature type="domain" description="DUF5714" evidence="1">
    <location>
        <begin position="56"/>
        <end position="226"/>
    </location>
</feature>
<gene>
    <name evidence="2" type="ORF">KGMB02408_05810</name>
</gene>
<comment type="caution">
    <text evidence="2">The sequence shown here is derived from an EMBL/GenBank/DDBJ whole genome shotgun (WGS) entry which is preliminary data.</text>
</comment>
<evidence type="ECO:0000313" key="3">
    <source>
        <dbReference type="Proteomes" id="UP000288079"/>
    </source>
</evidence>
<evidence type="ECO:0000259" key="1">
    <source>
        <dbReference type="Pfam" id="PF18978"/>
    </source>
</evidence>